<evidence type="ECO:0000313" key="4">
    <source>
        <dbReference type="Proteomes" id="UP000242310"/>
    </source>
</evidence>
<keyword evidence="2" id="KW-0812">Transmembrane</keyword>
<name>A0A2P8H7U2_9BACI</name>
<keyword evidence="4" id="KW-1185">Reference proteome</keyword>
<feature type="coiled-coil region" evidence="1">
    <location>
        <begin position="18"/>
        <end position="98"/>
    </location>
</feature>
<gene>
    <name evidence="3" type="ORF">B0H94_11738</name>
</gene>
<dbReference type="GO" id="GO:0051301">
    <property type="term" value="P:cell division"/>
    <property type="evidence" value="ECO:0007669"/>
    <property type="project" value="UniProtKB-KW"/>
</dbReference>
<evidence type="ECO:0000313" key="3">
    <source>
        <dbReference type="EMBL" id="PSL42264.1"/>
    </source>
</evidence>
<evidence type="ECO:0000256" key="2">
    <source>
        <dbReference type="SAM" id="Phobius"/>
    </source>
</evidence>
<dbReference type="AlphaFoldDB" id="A0A2P8H7U2"/>
<dbReference type="Pfam" id="PF04977">
    <property type="entry name" value="DivIC"/>
    <property type="match status" value="1"/>
</dbReference>
<evidence type="ECO:0000256" key="1">
    <source>
        <dbReference type="SAM" id="Coils"/>
    </source>
</evidence>
<dbReference type="PANTHER" id="PTHR40027">
    <property type="entry name" value="CELL DIVISION PROTEIN DIVIC"/>
    <property type="match status" value="1"/>
</dbReference>
<dbReference type="InterPro" id="IPR007060">
    <property type="entry name" value="FtsL/DivIC"/>
</dbReference>
<reference evidence="3 4" key="1">
    <citation type="submission" date="2018-03" db="EMBL/GenBank/DDBJ databases">
        <title>Genomic Encyclopedia of Type Strains, Phase III (KMG-III): the genomes of soil and plant-associated and newly described type strains.</title>
        <authorList>
            <person name="Whitman W."/>
        </authorList>
    </citation>
    <scope>NUCLEOTIDE SEQUENCE [LARGE SCALE GENOMIC DNA]</scope>
    <source>
        <strain evidence="3 4">CGMCC 1.07653</strain>
    </source>
</reference>
<dbReference type="PANTHER" id="PTHR40027:SF1">
    <property type="entry name" value="CELL DIVISION PROTEIN DIVIC"/>
    <property type="match status" value="1"/>
</dbReference>
<dbReference type="InterPro" id="IPR039076">
    <property type="entry name" value="DivIC"/>
</dbReference>
<protein>
    <submittedName>
        <fullName evidence="3">Cell division protein DivIC</fullName>
    </submittedName>
</protein>
<dbReference type="EMBL" id="PYAV01000017">
    <property type="protein sequence ID" value="PSL42264.1"/>
    <property type="molecule type" value="Genomic_DNA"/>
</dbReference>
<comment type="caution">
    <text evidence="3">The sequence shown here is derived from an EMBL/GenBank/DDBJ whole genome shotgun (WGS) entry which is preliminary data.</text>
</comment>
<dbReference type="RefSeq" id="WP_106589843.1">
    <property type="nucleotide sequence ID" value="NZ_PYAV01000017.1"/>
</dbReference>
<dbReference type="Proteomes" id="UP000242310">
    <property type="component" value="Unassembled WGS sequence"/>
</dbReference>
<organism evidence="3 4">
    <name type="scientific">Salsuginibacillus halophilus</name>
    <dbReference type="NCBI Taxonomy" id="517424"/>
    <lineage>
        <taxon>Bacteria</taxon>
        <taxon>Bacillati</taxon>
        <taxon>Bacillota</taxon>
        <taxon>Bacilli</taxon>
        <taxon>Bacillales</taxon>
        <taxon>Bacillaceae</taxon>
        <taxon>Salsuginibacillus</taxon>
    </lineage>
</organism>
<keyword evidence="3" id="KW-0131">Cell cycle</keyword>
<keyword evidence="2" id="KW-0472">Membrane</keyword>
<sequence length="130" mass="15228">MADRQKKSQVTKLHPEQQQTYENQEALLEKRRRGLKRRLTVFGILAAVILVSLGAILISQMTMLQAKETEKEELQQELQQLNQEEASLKQDIENYNDLDFIAEIAREEYYYTKPGETIYKVPPRTQDNND</sequence>
<dbReference type="OrthoDB" id="2991180at2"/>
<keyword evidence="1" id="KW-0175">Coiled coil</keyword>
<feature type="transmembrane region" description="Helical" evidence="2">
    <location>
        <begin position="39"/>
        <end position="58"/>
    </location>
</feature>
<keyword evidence="2" id="KW-1133">Transmembrane helix</keyword>
<accession>A0A2P8H7U2</accession>
<keyword evidence="3" id="KW-0132">Cell division</keyword>
<proteinExistence type="predicted"/>